<comment type="caution">
    <text evidence="3">The sequence shown here is derived from an EMBL/GenBank/DDBJ whole genome shotgun (WGS) entry which is preliminary data.</text>
</comment>
<dbReference type="OrthoDB" id="2368372at2759"/>
<name>A0A9P6JXB6_9FUNG</name>
<sequence length="130" mass="13848">MVILAVLAFLSVAPQAQADCLIECTAITAKITLCTSVRNGFTDQIPTIGVDYKLDDCMCNQENVRLIRKCYACKDLNTAMNVTNKFISDCKVQNTSRNLVNGASSSGVPAGVTYVAILIASIAMASLLGH</sequence>
<feature type="transmembrane region" description="Helical" evidence="1">
    <location>
        <begin position="107"/>
        <end position="128"/>
    </location>
</feature>
<accession>A0A9P6JXB6</accession>
<evidence type="ECO:0000256" key="2">
    <source>
        <dbReference type="SAM" id="SignalP"/>
    </source>
</evidence>
<organism evidence="3 4">
    <name type="scientific">Lunasporangiospora selenospora</name>
    <dbReference type="NCBI Taxonomy" id="979761"/>
    <lineage>
        <taxon>Eukaryota</taxon>
        <taxon>Fungi</taxon>
        <taxon>Fungi incertae sedis</taxon>
        <taxon>Mucoromycota</taxon>
        <taxon>Mortierellomycotina</taxon>
        <taxon>Mortierellomycetes</taxon>
        <taxon>Mortierellales</taxon>
        <taxon>Mortierellaceae</taxon>
        <taxon>Lunasporangiospora</taxon>
    </lineage>
</organism>
<feature type="chain" id="PRO_5040187650" evidence="2">
    <location>
        <begin position="19"/>
        <end position="130"/>
    </location>
</feature>
<evidence type="ECO:0000313" key="3">
    <source>
        <dbReference type="EMBL" id="KAF9535968.1"/>
    </source>
</evidence>
<evidence type="ECO:0000313" key="4">
    <source>
        <dbReference type="Proteomes" id="UP000780801"/>
    </source>
</evidence>
<keyword evidence="1" id="KW-0812">Transmembrane</keyword>
<keyword evidence="1" id="KW-0472">Membrane</keyword>
<evidence type="ECO:0000256" key="1">
    <source>
        <dbReference type="SAM" id="Phobius"/>
    </source>
</evidence>
<proteinExistence type="predicted"/>
<dbReference type="Proteomes" id="UP000780801">
    <property type="component" value="Unassembled WGS sequence"/>
</dbReference>
<feature type="signal peptide" evidence="2">
    <location>
        <begin position="1"/>
        <end position="18"/>
    </location>
</feature>
<dbReference type="AlphaFoldDB" id="A0A9P6JXB6"/>
<gene>
    <name evidence="3" type="ORF">BGW38_010368</name>
</gene>
<keyword evidence="2" id="KW-0732">Signal</keyword>
<reference evidence="3" key="1">
    <citation type="journal article" date="2020" name="Fungal Divers.">
        <title>Resolving the Mortierellaceae phylogeny through synthesis of multi-gene phylogenetics and phylogenomics.</title>
        <authorList>
            <person name="Vandepol N."/>
            <person name="Liber J."/>
            <person name="Desiro A."/>
            <person name="Na H."/>
            <person name="Kennedy M."/>
            <person name="Barry K."/>
            <person name="Grigoriev I.V."/>
            <person name="Miller A.N."/>
            <person name="O'Donnell K."/>
            <person name="Stajich J.E."/>
            <person name="Bonito G."/>
        </authorList>
    </citation>
    <scope>NUCLEOTIDE SEQUENCE</scope>
    <source>
        <strain evidence="3">KOD1015</strain>
    </source>
</reference>
<keyword evidence="1" id="KW-1133">Transmembrane helix</keyword>
<dbReference type="EMBL" id="JAABOA010008310">
    <property type="protein sequence ID" value="KAF9535968.1"/>
    <property type="molecule type" value="Genomic_DNA"/>
</dbReference>
<protein>
    <submittedName>
        <fullName evidence="3">Uncharacterized protein</fullName>
    </submittedName>
</protein>
<keyword evidence="4" id="KW-1185">Reference proteome</keyword>